<reference evidence="1" key="1">
    <citation type="submission" date="2019-11" db="EMBL/GenBank/DDBJ databases">
        <authorList>
            <person name="Li J."/>
        </authorList>
    </citation>
    <scope>NUCLEOTIDE SEQUENCE</scope>
    <source>
        <strain evidence="1">B6B</strain>
    </source>
</reference>
<dbReference type="InterPro" id="IPR009693">
    <property type="entry name" value="Glucitol_operon_activator"/>
</dbReference>
<name>A0A6A8D7E9_9BACI</name>
<sequence length="123" mass="13873">MWGAFIAIFAGIWLLQIFLTQVQLKHYRDTIKLMSKRASGYLGAGVEKRKLGVGKVVIIVCDEDGVIVDSQLMSGVTVFVRFKTFHEIIGNSIYQIENNKELEDLRVPISMAITNIKAQMNKI</sequence>
<dbReference type="Proteomes" id="UP000799092">
    <property type="component" value="Unassembled WGS sequence"/>
</dbReference>
<accession>A0A6A8D7E9</accession>
<gene>
    <name evidence="1" type="ORF">GH741_02375</name>
</gene>
<dbReference type="Pfam" id="PF06923">
    <property type="entry name" value="GutM"/>
    <property type="match status" value="1"/>
</dbReference>
<keyword evidence="2" id="KW-1185">Reference proteome</keyword>
<protein>
    <recommendedName>
        <fullName evidence="3">Transcriptional regulator</fullName>
    </recommendedName>
</protein>
<dbReference type="RefSeq" id="WP_153735171.1">
    <property type="nucleotide sequence ID" value="NZ_WJNG01000002.1"/>
</dbReference>
<dbReference type="AlphaFoldDB" id="A0A6A8D7E9"/>
<evidence type="ECO:0000313" key="1">
    <source>
        <dbReference type="EMBL" id="MRH41518.1"/>
    </source>
</evidence>
<organism evidence="1 2">
    <name type="scientific">Aquibacillus halophilus</name>
    <dbReference type="NCBI Taxonomy" id="930132"/>
    <lineage>
        <taxon>Bacteria</taxon>
        <taxon>Bacillati</taxon>
        <taxon>Bacillota</taxon>
        <taxon>Bacilli</taxon>
        <taxon>Bacillales</taxon>
        <taxon>Bacillaceae</taxon>
        <taxon>Aquibacillus</taxon>
    </lineage>
</organism>
<proteinExistence type="predicted"/>
<evidence type="ECO:0000313" key="2">
    <source>
        <dbReference type="Proteomes" id="UP000799092"/>
    </source>
</evidence>
<dbReference type="EMBL" id="WJNG01000002">
    <property type="protein sequence ID" value="MRH41518.1"/>
    <property type="molecule type" value="Genomic_DNA"/>
</dbReference>
<dbReference type="OrthoDB" id="9096700at2"/>
<comment type="caution">
    <text evidence="1">The sequence shown here is derived from an EMBL/GenBank/DDBJ whole genome shotgun (WGS) entry which is preliminary data.</text>
</comment>
<evidence type="ECO:0008006" key="3">
    <source>
        <dbReference type="Google" id="ProtNLM"/>
    </source>
</evidence>